<organism evidence="3 4">
    <name type="scientific">Clostridium scatologenes</name>
    <dbReference type="NCBI Taxonomy" id="1548"/>
    <lineage>
        <taxon>Bacteria</taxon>
        <taxon>Bacillati</taxon>
        <taxon>Bacillota</taxon>
        <taxon>Clostridia</taxon>
        <taxon>Eubacteriales</taxon>
        <taxon>Clostridiaceae</taxon>
        <taxon>Clostridium</taxon>
    </lineage>
</organism>
<accession>A0A0E3K302</accession>
<dbReference type="RefSeq" id="WP_029159037.1">
    <property type="nucleotide sequence ID" value="NZ_CP009933.1"/>
</dbReference>
<keyword evidence="2" id="KW-0812">Transmembrane</keyword>
<name>A0A0E3K302_CLOSL</name>
<evidence type="ECO:0000313" key="4">
    <source>
        <dbReference type="Proteomes" id="UP000033115"/>
    </source>
</evidence>
<evidence type="ECO:0000256" key="1">
    <source>
        <dbReference type="SAM" id="MobiDB-lite"/>
    </source>
</evidence>
<feature type="compositionally biased region" description="Low complexity" evidence="1">
    <location>
        <begin position="68"/>
        <end position="82"/>
    </location>
</feature>
<feature type="region of interest" description="Disordered" evidence="1">
    <location>
        <begin position="43"/>
        <end position="87"/>
    </location>
</feature>
<feature type="compositionally biased region" description="Polar residues" evidence="1">
    <location>
        <begin position="53"/>
        <end position="67"/>
    </location>
</feature>
<dbReference type="EMBL" id="CP009933">
    <property type="protein sequence ID" value="AKA70849.1"/>
    <property type="molecule type" value="Genomic_DNA"/>
</dbReference>
<sequence length="168" mass="18095">MKKQSKIAIVVVLFVVVLAGGYYYYNYTVNEGVHVSDNAAKKEKLSKTDGKNKNNSTSASENKNGDGNSKTSSSSSSNSSSTPTYDDKGNLILPDVNGINLGLTYAFEINYASVKGKVASAKFYNGDKEVKSKAINLNDGKFTTEDEATRLELMDKNGKIIAVAKIKS</sequence>
<gene>
    <name evidence="3" type="ORF">CSCA_3724</name>
</gene>
<keyword evidence="4" id="KW-1185">Reference proteome</keyword>
<keyword evidence="2" id="KW-0472">Membrane</keyword>
<dbReference type="KEGG" id="csq:CSCA_3724"/>
<dbReference type="HOGENOM" id="CLU_1583670_0_0_9"/>
<dbReference type="Proteomes" id="UP000033115">
    <property type="component" value="Chromosome"/>
</dbReference>
<reference evidence="3 4" key="1">
    <citation type="journal article" date="2015" name="J. Biotechnol.">
        <title>Complete genome sequence of a malodorant-producing acetogen, Clostridium scatologenes ATCC 25775(T).</title>
        <authorList>
            <person name="Zhu Z."/>
            <person name="Guo T."/>
            <person name="Zheng H."/>
            <person name="Song T."/>
            <person name="Ouyang P."/>
            <person name="Xie J."/>
        </authorList>
    </citation>
    <scope>NUCLEOTIDE SEQUENCE [LARGE SCALE GENOMIC DNA]</scope>
    <source>
        <strain evidence="3 4">ATCC 25775</strain>
    </source>
</reference>
<proteinExistence type="predicted"/>
<evidence type="ECO:0000256" key="2">
    <source>
        <dbReference type="SAM" id="Phobius"/>
    </source>
</evidence>
<evidence type="ECO:0000313" key="3">
    <source>
        <dbReference type="EMBL" id="AKA70849.1"/>
    </source>
</evidence>
<dbReference type="AlphaFoldDB" id="A0A0E3K302"/>
<keyword evidence="2" id="KW-1133">Transmembrane helix</keyword>
<protein>
    <submittedName>
        <fullName evidence="3">Uncharacterized protein</fullName>
    </submittedName>
</protein>
<feature type="compositionally biased region" description="Basic and acidic residues" evidence="1">
    <location>
        <begin position="43"/>
        <end position="52"/>
    </location>
</feature>
<feature type="transmembrane region" description="Helical" evidence="2">
    <location>
        <begin position="7"/>
        <end position="25"/>
    </location>
</feature>